<dbReference type="GO" id="GO:0016757">
    <property type="term" value="F:glycosyltransferase activity"/>
    <property type="evidence" value="ECO:0007669"/>
    <property type="project" value="UniProtKB-KW"/>
</dbReference>
<feature type="domain" description="Glycosyltransferase subfamily 4-like N-terminal" evidence="5">
    <location>
        <begin position="13"/>
        <end position="163"/>
    </location>
</feature>
<gene>
    <name evidence="6" type="ORF">EBN03_27915</name>
</gene>
<evidence type="ECO:0000256" key="3">
    <source>
        <dbReference type="SAM" id="MobiDB-lite"/>
    </source>
</evidence>
<dbReference type="SUPFAM" id="SSF53756">
    <property type="entry name" value="UDP-Glycosyltransferase/glycogen phosphorylase"/>
    <property type="match status" value="1"/>
</dbReference>
<keyword evidence="2 6" id="KW-0808">Transferase</keyword>
<comment type="caution">
    <text evidence="6">The sequence shown here is derived from an EMBL/GenBank/DDBJ whole genome shotgun (WGS) entry which is preliminary data.</text>
</comment>
<dbReference type="Proteomes" id="UP000279275">
    <property type="component" value="Unassembled WGS sequence"/>
</dbReference>
<protein>
    <submittedName>
        <fullName evidence="6">Glycosyltransferase</fullName>
    </submittedName>
</protein>
<evidence type="ECO:0000259" key="4">
    <source>
        <dbReference type="Pfam" id="PF00534"/>
    </source>
</evidence>
<evidence type="ECO:0000259" key="5">
    <source>
        <dbReference type="Pfam" id="PF13439"/>
    </source>
</evidence>
<dbReference type="RefSeq" id="WP_122191129.1">
    <property type="nucleotide sequence ID" value="NZ_RFFH01000017.1"/>
</dbReference>
<sequence length="373" mass="41197">MNHIVLILRHFTVGGLERVLLSHVRILLDANYDVTVCVLDPGRDNALVFELPPAVHLVTAPANPLQRHSFLRQIVHDRVVILEFGDGRLYPTIRPALLTARRVIRFCHSDYSHLRNRTKNLLDRLLAAGEDRIIAVGGRSTRFLLDDVGIPGHKVVTLANAIEPIHAAPEPPPWSWTATGYLVAVQSLYQHKGHDTLLQAFAEATRDRPSDVRLVIIGDGDQTIALHRLAEDLHIGDRVVWLGAVWHRDVVHTVLEGAAAFISTSRFEGIPISILEACQHGLPLILTDIPGHRDGAQSGPATFVPVDDVAATAAAIRTLLTHPPAERNTDDDHIRAAWERYRYQLLAELAATQTTPGDDCVPNQASPTTDIRR</sequence>
<dbReference type="Gene3D" id="3.40.50.2000">
    <property type="entry name" value="Glycogen Phosphorylase B"/>
    <property type="match status" value="2"/>
</dbReference>
<dbReference type="InterPro" id="IPR001296">
    <property type="entry name" value="Glyco_trans_1"/>
</dbReference>
<dbReference type="PANTHER" id="PTHR12526:SF630">
    <property type="entry name" value="GLYCOSYLTRANSFERASE"/>
    <property type="match status" value="1"/>
</dbReference>
<name>A0A3M2KZJ4_9NOCA</name>
<dbReference type="PANTHER" id="PTHR12526">
    <property type="entry name" value="GLYCOSYLTRANSFERASE"/>
    <property type="match status" value="1"/>
</dbReference>
<organism evidence="6 7">
    <name type="scientific">Nocardia stercoris</name>
    <dbReference type="NCBI Taxonomy" id="2483361"/>
    <lineage>
        <taxon>Bacteria</taxon>
        <taxon>Bacillati</taxon>
        <taxon>Actinomycetota</taxon>
        <taxon>Actinomycetes</taxon>
        <taxon>Mycobacteriales</taxon>
        <taxon>Nocardiaceae</taxon>
        <taxon>Nocardia</taxon>
    </lineage>
</organism>
<proteinExistence type="predicted"/>
<evidence type="ECO:0000313" key="7">
    <source>
        <dbReference type="Proteomes" id="UP000279275"/>
    </source>
</evidence>
<dbReference type="EMBL" id="RFFH01000017">
    <property type="protein sequence ID" value="RMI28965.1"/>
    <property type="molecule type" value="Genomic_DNA"/>
</dbReference>
<dbReference type="InterPro" id="IPR028098">
    <property type="entry name" value="Glyco_trans_4-like_N"/>
</dbReference>
<dbReference type="AlphaFoldDB" id="A0A3M2KZJ4"/>
<evidence type="ECO:0000256" key="2">
    <source>
        <dbReference type="ARBA" id="ARBA00022679"/>
    </source>
</evidence>
<keyword evidence="1" id="KW-0328">Glycosyltransferase</keyword>
<dbReference type="OrthoDB" id="506201at2"/>
<evidence type="ECO:0000313" key="6">
    <source>
        <dbReference type="EMBL" id="RMI28965.1"/>
    </source>
</evidence>
<feature type="compositionally biased region" description="Polar residues" evidence="3">
    <location>
        <begin position="363"/>
        <end position="373"/>
    </location>
</feature>
<feature type="domain" description="Glycosyl transferase family 1" evidence="4">
    <location>
        <begin position="181"/>
        <end position="328"/>
    </location>
</feature>
<accession>A0A3M2KZJ4</accession>
<feature type="region of interest" description="Disordered" evidence="3">
    <location>
        <begin position="354"/>
        <end position="373"/>
    </location>
</feature>
<dbReference type="Pfam" id="PF13439">
    <property type="entry name" value="Glyco_transf_4"/>
    <property type="match status" value="1"/>
</dbReference>
<reference evidence="6 7" key="1">
    <citation type="submission" date="2018-10" db="EMBL/GenBank/DDBJ databases">
        <title>Isolation from cow dung.</title>
        <authorList>
            <person name="Ling L."/>
        </authorList>
    </citation>
    <scope>NUCLEOTIDE SEQUENCE [LARGE SCALE GENOMIC DNA]</scope>
    <source>
        <strain evidence="6 7">NEAU-LL90</strain>
    </source>
</reference>
<evidence type="ECO:0000256" key="1">
    <source>
        <dbReference type="ARBA" id="ARBA00022676"/>
    </source>
</evidence>
<keyword evidence="7" id="KW-1185">Reference proteome</keyword>
<dbReference type="Pfam" id="PF00534">
    <property type="entry name" value="Glycos_transf_1"/>
    <property type="match status" value="1"/>
</dbReference>